<keyword evidence="1" id="KW-1133">Transmembrane helix</keyword>
<keyword evidence="3" id="KW-1185">Reference proteome</keyword>
<proteinExistence type="predicted"/>
<protein>
    <submittedName>
        <fullName evidence="2">Uncharacterized protein</fullName>
    </submittedName>
</protein>
<accession>A0ABC8RXY9</accession>
<evidence type="ECO:0000256" key="1">
    <source>
        <dbReference type="SAM" id="Phobius"/>
    </source>
</evidence>
<dbReference type="Proteomes" id="UP001642360">
    <property type="component" value="Unassembled WGS sequence"/>
</dbReference>
<evidence type="ECO:0000313" key="2">
    <source>
        <dbReference type="EMBL" id="CAK9148901.1"/>
    </source>
</evidence>
<reference evidence="2 3" key="1">
    <citation type="submission" date="2024-02" db="EMBL/GenBank/DDBJ databases">
        <authorList>
            <person name="Vignale AGUSTIN F."/>
            <person name="Sosa J E."/>
            <person name="Modenutti C."/>
        </authorList>
    </citation>
    <scope>NUCLEOTIDE SEQUENCE [LARGE SCALE GENOMIC DNA]</scope>
</reference>
<evidence type="ECO:0000313" key="3">
    <source>
        <dbReference type="Proteomes" id="UP001642360"/>
    </source>
</evidence>
<name>A0ABC8RXY9_9AQUA</name>
<feature type="transmembrane region" description="Helical" evidence="1">
    <location>
        <begin position="6"/>
        <end position="31"/>
    </location>
</feature>
<organism evidence="2 3">
    <name type="scientific">Ilex paraguariensis</name>
    <name type="common">yerba mate</name>
    <dbReference type="NCBI Taxonomy" id="185542"/>
    <lineage>
        <taxon>Eukaryota</taxon>
        <taxon>Viridiplantae</taxon>
        <taxon>Streptophyta</taxon>
        <taxon>Embryophyta</taxon>
        <taxon>Tracheophyta</taxon>
        <taxon>Spermatophyta</taxon>
        <taxon>Magnoliopsida</taxon>
        <taxon>eudicotyledons</taxon>
        <taxon>Gunneridae</taxon>
        <taxon>Pentapetalae</taxon>
        <taxon>asterids</taxon>
        <taxon>campanulids</taxon>
        <taxon>Aquifoliales</taxon>
        <taxon>Aquifoliaceae</taxon>
        <taxon>Ilex</taxon>
    </lineage>
</organism>
<keyword evidence="1" id="KW-0472">Membrane</keyword>
<keyword evidence="1" id="KW-0812">Transmembrane</keyword>
<gene>
    <name evidence="2" type="ORF">ILEXP_LOCUS16891</name>
</gene>
<dbReference type="AlphaFoldDB" id="A0ABC8RXY9"/>
<sequence length="123" mass="14751">MFEKWVVTAVCYTKFVAITIFFGSIEIYSLVHVQILFSVKHILHPGYEIVYTRFTVKLKEKFVIFDLTWYTISVQFGNFTCTWLMTNSYYLHNLRKEHLHYCLHFKTSKIVKVDKQHLAKISF</sequence>
<comment type="caution">
    <text evidence="2">The sequence shown here is derived from an EMBL/GenBank/DDBJ whole genome shotgun (WGS) entry which is preliminary data.</text>
</comment>
<dbReference type="EMBL" id="CAUOFW020001814">
    <property type="protein sequence ID" value="CAK9148901.1"/>
    <property type="molecule type" value="Genomic_DNA"/>
</dbReference>